<comment type="caution">
    <text evidence="1">The sequence shown here is derived from an EMBL/GenBank/DDBJ whole genome shotgun (WGS) entry which is preliminary data.</text>
</comment>
<evidence type="ECO:0000313" key="2">
    <source>
        <dbReference type="Proteomes" id="UP001163046"/>
    </source>
</evidence>
<sequence length="132" mass="15118">MDKETEEENAAAEFKYKSRPVTAGGGIQNGIRFFTTAMNALDRIEGLLSEIEQTRTLVHQMMGEFSLAGRRVRISPEPGKPKKVRHEKKELNEKDAACAARCQKRSKPKRNKTLLEICEEWKKKNPRSMDNK</sequence>
<gene>
    <name evidence="1" type="ORF">OS493_020337</name>
</gene>
<dbReference type="Proteomes" id="UP001163046">
    <property type="component" value="Unassembled WGS sequence"/>
</dbReference>
<protein>
    <submittedName>
        <fullName evidence="1">Uncharacterized protein</fullName>
    </submittedName>
</protein>
<dbReference type="EMBL" id="MU825885">
    <property type="protein sequence ID" value="KAJ7384748.1"/>
    <property type="molecule type" value="Genomic_DNA"/>
</dbReference>
<accession>A0A9X0D3W1</accession>
<organism evidence="1 2">
    <name type="scientific">Desmophyllum pertusum</name>
    <dbReference type="NCBI Taxonomy" id="174260"/>
    <lineage>
        <taxon>Eukaryota</taxon>
        <taxon>Metazoa</taxon>
        <taxon>Cnidaria</taxon>
        <taxon>Anthozoa</taxon>
        <taxon>Hexacorallia</taxon>
        <taxon>Scleractinia</taxon>
        <taxon>Caryophylliina</taxon>
        <taxon>Caryophylliidae</taxon>
        <taxon>Desmophyllum</taxon>
    </lineage>
</organism>
<reference evidence="1" key="1">
    <citation type="submission" date="2023-01" db="EMBL/GenBank/DDBJ databases">
        <title>Genome assembly of the deep-sea coral Lophelia pertusa.</title>
        <authorList>
            <person name="Herrera S."/>
            <person name="Cordes E."/>
        </authorList>
    </citation>
    <scope>NUCLEOTIDE SEQUENCE</scope>
    <source>
        <strain evidence="1">USNM1676648</strain>
        <tissue evidence="1">Polyp</tissue>
    </source>
</reference>
<keyword evidence="2" id="KW-1185">Reference proteome</keyword>
<proteinExistence type="predicted"/>
<dbReference type="AlphaFoldDB" id="A0A9X0D3W1"/>
<dbReference type="OrthoDB" id="5953610at2759"/>
<evidence type="ECO:0000313" key="1">
    <source>
        <dbReference type="EMBL" id="KAJ7384748.1"/>
    </source>
</evidence>
<name>A0A9X0D3W1_9CNID</name>